<dbReference type="EMBL" id="JAHRIN010009741">
    <property type="protein sequence ID" value="MEQ2194809.1"/>
    <property type="molecule type" value="Genomic_DNA"/>
</dbReference>
<dbReference type="Proteomes" id="UP001434883">
    <property type="component" value="Unassembled WGS sequence"/>
</dbReference>
<proteinExistence type="predicted"/>
<evidence type="ECO:0000313" key="2">
    <source>
        <dbReference type="Proteomes" id="UP001434883"/>
    </source>
</evidence>
<reference evidence="1 2" key="1">
    <citation type="submission" date="2021-06" db="EMBL/GenBank/DDBJ databases">
        <authorList>
            <person name="Palmer J.M."/>
        </authorList>
    </citation>
    <scope>NUCLEOTIDE SEQUENCE [LARGE SCALE GENOMIC DNA]</scope>
    <source>
        <strain evidence="1 2">XC_2019</strain>
        <tissue evidence="1">Muscle</tissue>
    </source>
</reference>
<sequence>RLLMRSCSLGETTTQTSAFHTSTESIQWSKERKGLPRERRITIASYEPHSVDQNGNIAEVGILKHQRWT</sequence>
<name>A0ABV0QG69_9TELE</name>
<keyword evidence="2" id="KW-1185">Reference proteome</keyword>
<protein>
    <submittedName>
        <fullName evidence="1">Uncharacterized protein</fullName>
    </submittedName>
</protein>
<evidence type="ECO:0000313" key="1">
    <source>
        <dbReference type="EMBL" id="MEQ2194809.1"/>
    </source>
</evidence>
<feature type="non-terminal residue" evidence="1">
    <location>
        <position position="1"/>
    </location>
</feature>
<gene>
    <name evidence="1" type="ORF">XENOCAPTIV_003270</name>
</gene>
<organism evidence="1 2">
    <name type="scientific">Xenoophorus captivus</name>
    <dbReference type="NCBI Taxonomy" id="1517983"/>
    <lineage>
        <taxon>Eukaryota</taxon>
        <taxon>Metazoa</taxon>
        <taxon>Chordata</taxon>
        <taxon>Craniata</taxon>
        <taxon>Vertebrata</taxon>
        <taxon>Euteleostomi</taxon>
        <taxon>Actinopterygii</taxon>
        <taxon>Neopterygii</taxon>
        <taxon>Teleostei</taxon>
        <taxon>Neoteleostei</taxon>
        <taxon>Acanthomorphata</taxon>
        <taxon>Ovalentaria</taxon>
        <taxon>Atherinomorphae</taxon>
        <taxon>Cyprinodontiformes</taxon>
        <taxon>Goodeidae</taxon>
        <taxon>Xenoophorus</taxon>
    </lineage>
</organism>
<comment type="caution">
    <text evidence="1">The sequence shown here is derived from an EMBL/GenBank/DDBJ whole genome shotgun (WGS) entry which is preliminary data.</text>
</comment>
<accession>A0ABV0QG69</accession>